<dbReference type="Proteomes" id="UP001233271">
    <property type="component" value="Chromosome 7b"/>
</dbReference>
<feature type="transmembrane region" description="Helical" evidence="5">
    <location>
        <begin position="44"/>
        <end position="66"/>
    </location>
</feature>
<dbReference type="EMBL" id="AP028219">
    <property type="protein sequence ID" value="BEI94988.1"/>
    <property type="molecule type" value="Genomic_DNA"/>
</dbReference>
<evidence type="ECO:0000256" key="1">
    <source>
        <dbReference type="ARBA" id="ARBA00004370"/>
    </source>
</evidence>
<evidence type="ECO:0000256" key="3">
    <source>
        <dbReference type="ARBA" id="ARBA00022989"/>
    </source>
</evidence>
<dbReference type="GeneID" id="85498858"/>
<dbReference type="GO" id="GO:0008610">
    <property type="term" value="P:lipid biosynthetic process"/>
    <property type="evidence" value="ECO:0007669"/>
    <property type="project" value="InterPro"/>
</dbReference>
<dbReference type="GO" id="GO:0016020">
    <property type="term" value="C:membrane"/>
    <property type="evidence" value="ECO:0007669"/>
    <property type="project" value="UniProtKB-SubCell"/>
</dbReference>
<keyword evidence="4 5" id="KW-0472">Membrane</keyword>
<accession>A0AA48LAH7</accession>
<dbReference type="GO" id="GO:0005506">
    <property type="term" value="F:iron ion binding"/>
    <property type="evidence" value="ECO:0007669"/>
    <property type="project" value="InterPro"/>
</dbReference>
<dbReference type="InterPro" id="IPR050307">
    <property type="entry name" value="Sterol_Desaturase_Related"/>
</dbReference>
<evidence type="ECO:0000313" key="8">
    <source>
        <dbReference type="Proteomes" id="UP001233271"/>
    </source>
</evidence>
<proteinExistence type="predicted"/>
<keyword evidence="2 5" id="KW-0812">Transmembrane</keyword>
<dbReference type="AlphaFoldDB" id="A0AA48LAH7"/>
<evidence type="ECO:0000256" key="2">
    <source>
        <dbReference type="ARBA" id="ARBA00022692"/>
    </source>
</evidence>
<sequence length="319" mass="35891">MATVVPPLPLVPLHFGTNLTAPSSAVPSGRDTFSFPLPLSVQTWAVQMVVFHAVGLLFEAMDHVPALRSSKVRATRKSQYMHLLPNVLRNQILVLLPFMFLMEVFGLAFVGPSLHPIRFLVNLPLMALGHEIIQYVGHRYILHAPNVFLMKFLRHSVHHSTRASSAISACYMSPIDFFIEIGCPYLVPLSLVGGGGSGRFFHFLIAGAGAIGGLYEHSGYDFAVSFRPKFENLGEKPMSEQEKETAYKLLERPSFVTTFLADFLDNRAHLEHHMRGYVSFSDGFGSPSILDTLLRTKWDLSDRRRADVEREWARQHRDE</sequence>
<evidence type="ECO:0000256" key="4">
    <source>
        <dbReference type="ARBA" id="ARBA00023136"/>
    </source>
</evidence>
<feature type="transmembrane region" description="Helical" evidence="5">
    <location>
        <begin position="87"/>
        <end position="110"/>
    </location>
</feature>
<evidence type="ECO:0000313" key="7">
    <source>
        <dbReference type="EMBL" id="BEI94988.1"/>
    </source>
</evidence>
<keyword evidence="8" id="KW-1185">Reference proteome</keyword>
<dbReference type="RefSeq" id="XP_060460253.1">
    <property type="nucleotide sequence ID" value="XM_060604017.1"/>
</dbReference>
<keyword evidence="3 5" id="KW-1133">Transmembrane helix</keyword>
<reference evidence="7" key="1">
    <citation type="journal article" date="2023" name="BMC Genomics">
        <title>Chromosome-level genome assemblies of Cutaneotrichosporon spp. (Trichosporonales, Basidiomycota) reveal imbalanced evolution between nucleotide sequences and chromosome synteny.</title>
        <authorList>
            <person name="Kobayashi Y."/>
            <person name="Kayamori A."/>
            <person name="Aoki K."/>
            <person name="Shiwa Y."/>
            <person name="Matsutani M."/>
            <person name="Fujita N."/>
            <person name="Sugita T."/>
            <person name="Iwasaki W."/>
            <person name="Tanaka N."/>
            <person name="Takashima M."/>
        </authorList>
    </citation>
    <scope>NUCLEOTIDE SEQUENCE</scope>
    <source>
        <strain evidence="7">HIS019</strain>
    </source>
</reference>
<protein>
    <recommendedName>
        <fullName evidence="6">Fatty acid hydroxylase domain-containing protein</fullName>
    </recommendedName>
</protein>
<name>A0AA48LAH7_9TREE</name>
<dbReference type="GO" id="GO:0016491">
    <property type="term" value="F:oxidoreductase activity"/>
    <property type="evidence" value="ECO:0007669"/>
    <property type="project" value="InterPro"/>
</dbReference>
<comment type="subcellular location">
    <subcellularLocation>
        <location evidence="1">Membrane</location>
    </subcellularLocation>
</comment>
<dbReference type="Pfam" id="PF04116">
    <property type="entry name" value="FA_hydroxylase"/>
    <property type="match status" value="1"/>
</dbReference>
<organism evidence="7 8">
    <name type="scientific">Cutaneotrichosporon cavernicola</name>
    <dbReference type="NCBI Taxonomy" id="279322"/>
    <lineage>
        <taxon>Eukaryota</taxon>
        <taxon>Fungi</taxon>
        <taxon>Dikarya</taxon>
        <taxon>Basidiomycota</taxon>
        <taxon>Agaricomycotina</taxon>
        <taxon>Tremellomycetes</taxon>
        <taxon>Trichosporonales</taxon>
        <taxon>Trichosporonaceae</taxon>
        <taxon>Cutaneotrichosporon</taxon>
    </lineage>
</organism>
<dbReference type="KEGG" id="ccac:CcaHIS019_0705690"/>
<evidence type="ECO:0000259" key="6">
    <source>
        <dbReference type="Pfam" id="PF04116"/>
    </source>
</evidence>
<dbReference type="InterPro" id="IPR006694">
    <property type="entry name" value="Fatty_acid_hydroxylase"/>
</dbReference>
<evidence type="ECO:0000256" key="5">
    <source>
        <dbReference type="SAM" id="Phobius"/>
    </source>
</evidence>
<gene>
    <name evidence="7" type="ORF">CcaverHIS019_0705690</name>
</gene>
<dbReference type="PANTHER" id="PTHR11863">
    <property type="entry name" value="STEROL DESATURASE"/>
    <property type="match status" value="1"/>
</dbReference>
<feature type="domain" description="Fatty acid hydroxylase" evidence="6">
    <location>
        <begin position="125"/>
        <end position="225"/>
    </location>
</feature>